<dbReference type="Proteomes" id="UP001054945">
    <property type="component" value="Unassembled WGS sequence"/>
</dbReference>
<comment type="caution">
    <text evidence="1">The sequence shown here is derived from an EMBL/GenBank/DDBJ whole genome shotgun (WGS) entry which is preliminary data.</text>
</comment>
<evidence type="ECO:0000313" key="2">
    <source>
        <dbReference type="Proteomes" id="UP001054945"/>
    </source>
</evidence>
<evidence type="ECO:0000313" key="1">
    <source>
        <dbReference type="EMBL" id="GIX92335.1"/>
    </source>
</evidence>
<organism evidence="1 2">
    <name type="scientific">Caerostris extrusa</name>
    <name type="common">Bark spider</name>
    <name type="synonym">Caerostris bankana</name>
    <dbReference type="NCBI Taxonomy" id="172846"/>
    <lineage>
        <taxon>Eukaryota</taxon>
        <taxon>Metazoa</taxon>
        <taxon>Ecdysozoa</taxon>
        <taxon>Arthropoda</taxon>
        <taxon>Chelicerata</taxon>
        <taxon>Arachnida</taxon>
        <taxon>Araneae</taxon>
        <taxon>Araneomorphae</taxon>
        <taxon>Entelegynae</taxon>
        <taxon>Araneoidea</taxon>
        <taxon>Araneidae</taxon>
        <taxon>Caerostris</taxon>
    </lineage>
</organism>
<reference evidence="1 2" key="1">
    <citation type="submission" date="2021-06" db="EMBL/GenBank/DDBJ databases">
        <title>Caerostris extrusa draft genome.</title>
        <authorList>
            <person name="Kono N."/>
            <person name="Arakawa K."/>
        </authorList>
    </citation>
    <scope>NUCLEOTIDE SEQUENCE [LARGE SCALE GENOMIC DNA]</scope>
</reference>
<dbReference type="EMBL" id="BPLR01021681">
    <property type="protein sequence ID" value="GIX92335.1"/>
    <property type="molecule type" value="Genomic_DNA"/>
</dbReference>
<proteinExistence type="predicted"/>
<keyword evidence="2" id="KW-1185">Reference proteome</keyword>
<sequence>MFGFVKFYPEVTMEQLSLRNICSFMEAQIAFCKRANKTPSKQIVMGLCNLVPASKIHDIFAASTSWNIEDSKSAICSAPEMGKKQYVFLGSE</sequence>
<dbReference type="AlphaFoldDB" id="A0AAV4P549"/>
<name>A0AAV4P549_CAEEX</name>
<protein>
    <submittedName>
        <fullName evidence="1">Uncharacterized protein</fullName>
    </submittedName>
</protein>
<gene>
    <name evidence="1" type="ORF">CEXT_497041</name>
</gene>
<accession>A0AAV4P549</accession>